<evidence type="ECO:0000313" key="1">
    <source>
        <dbReference type="EMBL" id="GAG07260.1"/>
    </source>
</evidence>
<name>X0UNK1_9ZZZZ</name>
<accession>X0UNK1</accession>
<sequence>YPTATTSVIRSTKDMNVDGSVTRKTFAITPPVDIEIDVTRIMFQMITTGFPELNMFGDIVGASPPFGLFRGVVFRVVNGKNVNYFNAKQNSDLALLMYDVKEYEAAKHGVNGIGGRLTYSGQSKHGVTIRLALGDTLEIIIQDDLTSLLKFRMLAAFHEVED</sequence>
<feature type="non-terminal residue" evidence="1">
    <location>
        <position position="1"/>
    </location>
</feature>
<protein>
    <submittedName>
        <fullName evidence="1">Uncharacterized protein</fullName>
    </submittedName>
</protein>
<gene>
    <name evidence="1" type="ORF">S01H1_42501</name>
</gene>
<organism evidence="1">
    <name type="scientific">marine sediment metagenome</name>
    <dbReference type="NCBI Taxonomy" id="412755"/>
    <lineage>
        <taxon>unclassified sequences</taxon>
        <taxon>metagenomes</taxon>
        <taxon>ecological metagenomes</taxon>
    </lineage>
</organism>
<comment type="caution">
    <text evidence="1">The sequence shown here is derived from an EMBL/GenBank/DDBJ whole genome shotgun (WGS) entry which is preliminary data.</text>
</comment>
<dbReference type="AlphaFoldDB" id="X0UNK1"/>
<proteinExistence type="predicted"/>
<dbReference type="EMBL" id="BARS01027032">
    <property type="protein sequence ID" value="GAG07260.1"/>
    <property type="molecule type" value="Genomic_DNA"/>
</dbReference>
<reference evidence="1" key="1">
    <citation type="journal article" date="2014" name="Front. Microbiol.">
        <title>High frequency of phylogenetically diverse reductive dehalogenase-homologous genes in deep subseafloor sedimentary metagenomes.</title>
        <authorList>
            <person name="Kawai M."/>
            <person name="Futagami T."/>
            <person name="Toyoda A."/>
            <person name="Takaki Y."/>
            <person name="Nishi S."/>
            <person name="Hori S."/>
            <person name="Arai W."/>
            <person name="Tsubouchi T."/>
            <person name="Morono Y."/>
            <person name="Uchiyama I."/>
            <person name="Ito T."/>
            <person name="Fujiyama A."/>
            <person name="Inagaki F."/>
            <person name="Takami H."/>
        </authorList>
    </citation>
    <scope>NUCLEOTIDE SEQUENCE</scope>
    <source>
        <strain evidence="1">Expedition CK06-06</strain>
    </source>
</reference>